<gene>
    <name evidence="1" type="ORF">HUG10_06310</name>
</gene>
<name>A0A7D5KEX1_9EURY</name>
<organism evidence="1 2">
    <name type="scientific">Halorarum halophilum</name>
    <dbReference type="NCBI Taxonomy" id="2743090"/>
    <lineage>
        <taxon>Archaea</taxon>
        <taxon>Methanobacteriati</taxon>
        <taxon>Methanobacteriota</taxon>
        <taxon>Stenosarchaea group</taxon>
        <taxon>Halobacteria</taxon>
        <taxon>Halobacteriales</taxon>
        <taxon>Haloferacaceae</taxon>
        <taxon>Halorarum</taxon>
    </lineage>
</organism>
<proteinExistence type="predicted"/>
<sequence length="211" mass="23351">MPVGPPTVPVDRLASEGWTELERAEWTPFDARLVAVDANSVAYEDGALRHRIYDDTGLDRPWRIFVAARLAHRPSVPRSRALTAFVAGRVLDGFGDTLAERGFADVRRTDRAEGGGDLDERLREDGRSTGDERSRFAEYAAACSVGSVSLRTRGLAGVRPVDEGYVLAGGAYPETVRDAPDPETAHALERHLEPDRFEVDLQELIRETHRE</sequence>
<dbReference type="Pfam" id="PF20127">
    <property type="entry name" value="DUF6517"/>
    <property type="match status" value="1"/>
</dbReference>
<evidence type="ECO:0000313" key="2">
    <source>
        <dbReference type="Proteomes" id="UP000509750"/>
    </source>
</evidence>
<protein>
    <submittedName>
        <fullName evidence="1">Uncharacterized protein</fullName>
    </submittedName>
</protein>
<dbReference type="AlphaFoldDB" id="A0A7D5KEX1"/>
<dbReference type="Proteomes" id="UP000509750">
    <property type="component" value="Chromosome"/>
</dbReference>
<dbReference type="RefSeq" id="WP_179168751.1">
    <property type="nucleotide sequence ID" value="NZ_CP058529.1"/>
</dbReference>
<dbReference type="OrthoDB" id="300230at2157"/>
<evidence type="ECO:0000313" key="1">
    <source>
        <dbReference type="EMBL" id="QLG27176.1"/>
    </source>
</evidence>
<accession>A0A7D5KEX1</accession>
<dbReference type="EMBL" id="CP058529">
    <property type="protein sequence ID" value="QLG27176.1"/>
    <property type="molecule type" value="Genomic_DNA"/>
</dbReference>
<dbReference type="InterPro" id="IPR045396">
    <property type="entry name" value="DUF6517"/>
</dbReference>
<reference evidence="1 2" key="1">
    <citation type="submission" date="2020-07" db="EMBL/GenBank/DDBJ databases">
        <title>Gai3-2, isolated from salt lake.</title>
        <authorList>
            <person name="Cui H."/>
            <person name="Shi X."/>
        </authorList>
    </citation>
    <scope>NUCLEOTIDE SEQUENCE [LARGE SCALE GENOMIC DNA]</scope>
    <source>
        <strain evidence="1 2">Gai3-2</strain>
    </source>
</reference>
<keyword evidence="2" id="KW-1185">Reference proteome</keyword>
<dbReference type="KEGG" id="halg:HUG10_06310"/>
<dbReference type="GeneID" id="56028429"/>